<dbReference type="Pfam" id="PF11282">
    <property type="entry name" value="DUF3082"/>
    <property type="match status" value="1"/>
</dbReference>
<keyword evidence="1" id="KW-0472">Membrane</keyword>
<sequence>MTDPNSLPQPETPAEVQTSPVRCVSGAIVSGGLGYALYSVMIAIATNFASKPIHSDNQLVLRLTSAVRTLVVGLFALGSGIFGLVAVGLLALALQLLLQKLKKSPQS</sequence>
<feature type="transmembrane region" description="Helical" evidence="1">
    <location>
        <begin position="70"/>
        <end position="98"/>
    </location>
</feature>
<dbReference type="EMBL" id="JACJQH010000006">
    <property type="protein sequence ID" value="MBD2194877.1"/>
    <property type="molecule type" value="Genomic_DNA"/>
</dbReference>
<evidence type="ECO:0000256" key="1">
    <source>
        <dbReference type="SAM" id="Phobius"/>
    </source>
</evidence>
<comment type="caution">
    <text evidence="2">The sequence shown here is derived from an EMBL/GenBank/DDBJ whole genome shotgun (WGS) entry which is preliminary data.</text>
</comment>
<evidence type="ECO:0000313" key="3">
    <source>
        <dbReference type="Proteomes" id="UP000658514"/>
    </source>
</evidence>
<reference evidence="2 3" key="1">
    <citation type="journal article" date="2020" name="ISME J.">
        <title>Comparative genomics reveals insights into cyanobacterial evolution and habitat adaptation.</title>
        <authorList>
            <person name="Chen M.Y."/>
            <person name="Teng W.K."/>
            <person name="Zhao L."/>
            <person name="Hu C.X."/>
            <person name="Zhou Y.K."/>
            <person name="Han B.P."/>
            <person name="Song L.R."/>
            <person name="Shu W.S."/>
        </authorList>
    </citation>
    <scope>NUCLEOTIDE SEQUENCE [LARGE SCALE GENOMIC DNA]</scope>
    <source>
        <strain evidence="2 3">FACHB-288</strain>
    </source>
</reference>
<keyword evidence="1" id="KW-0812">Transmembrane</keyword>
<keyword evidence="3" id="KW-1185">Reference proteome</keyword>
<dbReference type="PANTHER" id="PTHR35733:SF1">
    <property type="entry name" value="OS02G0307800 PROTEIN"/>
    <property type="match status" value="1"/>
</dbReference>
<organism evidence="2 3">
    <name type="scientific">Calothrix parietina FACHB-288</name>
    <dbReference type="NCBI Taxonomy" id="2692896"/>
    <lineage>
        <taxon>Bacteria</taxon>
        <taxon>Bacillati</taxon>
        <taxon>Cyanobacteriota</taxon>
        <taxon>Cyanophyceae</taxon>
        <taxon>Nostocales</taxon>
        <taxon>Calotrichaceae</taxon>
        <taxon>Calothrix</taxon>
    </lineage>
</organism>
<dbReference type="Proteomes" id="UP000658514">
    <property type="component" value="Unassembled WGS sequence"/>
</dbReference>
<evidence type="ECO:0000313" key="2">
    <source>
        <dbReference type="EMBL" id="MBD2194877.1"/>
    </source>
</evidence>
<protein>
    <submittedName>
        <fullName evidence="2">DUF3082 domain-containing protein</fullName>
    </submittedName>
</protein>
<proteinExistence type="predicted"/>
<accession>A0ABR8A4J1</accession>
<name>A0ABR8A4J1_9CYAN</name>
<gene>
    <name evidence="2" type="ORF">H6G24_05120</name>
</gene>
<keyword evidence="1" id="KW-1133">Transmembrane helix</keyword>
<dbReference type="RefSeq" id="WP_190538817.1">
    <property type="nucleotide sequence ID" value="NZ_CAWPNO010000095.1"/>
</dbReference>
<dbReference type="PANTHER" id="PTHR35733">
    <property type="entry name" value="OS02G0307800 PROTEIN"/>
    <property type="match status" value="1"/>
</dbReference>
<feature type="transmembrane region" description="Helical" evidence="1">
    <location>
        <begin position="27"/>
        <end position="49"/>
    </location>
</feature>
<dbReference type="InterPro" id="IPR021434">
    <property type="entry name" value="DUF3082"/>
</dbReference>